<proteinExistence type="predicted"/>
<comment type="caution">
    <text evidence="3">The sequence shown here is derived from an EMBL/GenBank/DDBJ whole genome shotgun (WGS) entry which is preliminary data.</text>
</comment>
<dbReference type="PANTHER" id="PTHR23150:SF19">
    <property type="entry name" value="FORMYLGLYCINE-GENERATING ENZYME"/>
    <property type="match status" value="1"/>
</dbReference>
<keyword evidence="4" id="KW-1185">Reference proteome</keyword>
<dbReference type="Proteomes" id="UP001243717">
    <property type="component" value="Unassembled WGS sequence"/>
</dbReference>
<feature type="domain" description="Sulfatase-modifying factor enzyme-like" evidence="2">
    <location>
        <begin position="36"/>
        <end position="323"/>
    </location>
</feature>
<evidence type="ECO:0000313" key="3">
    <source>
        <dbReference type="EMBL" id="MDQ8195958.1"/>
    </source>
</evidence>
<protein>
    <submittedName>
        <fullName evidence="3">Formylglycine-generating enzyme family protein</fullName>
    </submittedName>
</protein>
<evidence type="ECO:0000256" key="1">
    <source>
        <dbReference type="SAM" id="MobiDB-lite"/>
    </source>
</evidence>
<accession>A0ABU1AME4</accession>
<sequence>MSEAKKGCCAPQRSQDRQSPVLDLRFSEPPASLGSTQGMIHVEGGRFRIGYEGPGAWVADGEGPVREIILDSYWLDQTAVTNAQFAEFVAATGYVTESEKFGWAYVFIGQLSNSKQRKLRESHSVQGLQWWYAIDGAQWRKPEGAGSNIKKRMDHPVVSVSWNDALAYAHWAGKRLPTEAEWEVAARGIDNVQTMYPWGTELEPGGKHRCNVWQGNFPENNSEADGYAWTAPVTAYRKYDNGFYNLLGNVWEWCADWFHPTWHASESEATRINPKGPNSGDSRVMKGGSFLCHESYCNRYRLGARTANTPDSATTNLGFRCARDA</sequence>
<organism evidence="3 4">
    <name type="scientific">Thalassobacterium sedimentorum</name>
    <dbReference type="NCBI Taxonomy" id="3041258"/>
    <lineage>
        <taxon>Bacteria</taxon>
        <taxon>Pseudomonadati</taxon>
        <taxon>Verrucomicrobiota</taxon>
        <taxon>Opitutia</taxon>
        <taxon>Puniceicoccales</taxon>
        <taxon>Coraliomargaritaceae</taxon>
        <taxon>Thalassobacterium</taxon>
    </lineage>
</organism>
<dbReference type="EMBL" id="JARXIC010000039">
    <property type="protein sequence ID" value="MDQ8195958.1"/>
    <property type="molecule type" value="Genomic_DNA"/>
</dbReference>
<dbReference type="Pfam" id="PF03781">
    <property type="entry name" value="FGE-sulfatase"/>
    <property type="match status" value="1"/>
</dbReference>
<dbReference type="InterPro" id="IPR016187">
    <property type="entry name" value="CTDL_fold"/>
</dbReference>
<dbReference type="SUPFAM" id="SSF56436">
    <property type="entry name" value="C-type lectin-like"/>
    <property type="match status" value="1"/>
</dbReference>
<dbReference type="InterPro" id="IPR042095">
    <property type="entry name" value="SUMF_sf"/>
</dbReference>
<evidence type="ECO:0000259" key="2">
    <source>
        <dbReference type="Pfam" id="PF03781"/>
    </source>
</evidence>
<feature type="region of interest" description="Disordered" evidence="1">
    <location>
        <begin position="1"/>
        <end position="20"/>
    </location>
</feature>
<dbReference type="PANTHER" id="PTHR23150">
    <property type="entry name" value="SULFATASE MODIFYING FACTOR 1, 2"/>
    <property type="match status" value="1"/>
</dbReference>
<name>A0ABU1AME4_9BACT</name>
<dbReference type="InterPro" id="IPR051043">
    <property type="entry name" value="Sulfatase_Mod_Factor_Kinase"/>
</dbReference>
<dbReference type="InterPro" id="IPR005532">
    <property type="entry name" value="SUMF_dom"/>
</dbReference>
<gene>
    <name evidence="3" type="ORF">QEH59_16100</name>
</gene>
<dbReference type="Gene3D" id="3.90.1580.10">
    <property type="entry name" value="paralog of FGE (formylglycine-generating enzyme)"/>
    <property type="match status" value="1"/>
</dbReference>
<reference evidence="3 4" key="1">
    <citation type="submission" date="2023-04" db="EMBL/GenBank/DDBJ databases">
        <title>A novel bacteria isolated from coastal sediment.</title>
        <authorList>
            <person name="Liu X.-J."/>
            <person name="Du Z.-J."/>
        </authorList>
    </citation>
    <scope>NUCLEOTIDE SEQUENCE [LARGE SCALE GENOMIC DNA]</scope>
    <source>
        <strain evidence="3 4">SDUM461004</strain>
    </source>
</reference>
<evidence type="ECO:0000313" key="4">
    <source>
        <dbReference type="Proteomes" id="UP001243717"/>
    </source>
</evidence>